<evidence type="ECO:0000313" key="2">
    <source>
        <dbReference type="Proteomes" id="UP001470809"/>
    </source>
</evidence>
<sequence length="80" mass="9086">MANANKQARALIEGRAVRSIDNMQGYKDRMLLARRAIDKAHDVGAPLIFIQDVHRPDLVDFGPELNRVRAMDRTMQRAAE</sequence>
<reference evidence="1 2" key="2">
    <citation type="submission" date="2024-08" db="EMBL/GenBank/DDBJ databases">
        <title>Phylogenomic analyses of a clade within the roseobacter group suggest taxonomic reassignments of species of the genera Aestuariivita, Citreicella, Loktanella, Nautella, Pelagibaca, Ruegeria, Thalassobius, Thiobacimonas and Tropicibacter, and the proposal o.</title>
        <authorList>
            <person name="Jeon C.O."/>
        </authorList>
    </citation>
    <scope>NUCLEOTIDE SEQUENCE [LARGE SCALE GENOMIC DNA]</scope>
    <source>
        <strain evidence="1 2">SS1-5</strain>
    </source>
</reference>
<reference evidence="2" key="1">
    <citation type="submission" date="2024-04" db="EMBL/GenBank/DDBJ databases">
        <title>Phylogenomic analyses of a clade within the roseobacter group suggest taxonomic reassignments of species of the genera Aestuariivita, Citreicella, Loktanella, Nautella, Pelagibaca, Ruegeria, Thalassobius, Thiobacimonas and Tropicibacter, and the proposal o.</title>
        <authorList>
            <person name="Jeon C.O."/>
        </authorList>
    </citation>
    <scope>NUCLEOTIDE SEQUENCE [LARGE SCALE GENOMIC DNA]</scope>
    <source>
        <strain evidence="2">SS1-5</strain>
    </source>
</reference>
<gene>
    <name evidence="1" type="ORF">AABB31_06045</name>
</gene>
<organism evidence="1 2">
    <name type="scientific">Yoonia rhodophyticola</name>
    <dbReference type="NCBI Taxonomy" id="3137370"/>
    <lineage>
        <taxon>Bacteria</taxon>
        <taxon>Pseudomonadati</taxon>
        <taxon>Pseudomonadota</taxon>
        <taxon>Alphaproteobacteria</taxon>
        <taxon>Rhodobacterales</taxon>
        <taxon>Paracoccaceae</taxon>
        <taxon>Yoonia</taxon>
    </lineage>
</organism>
<dbReference type="EMBL" id="CP151767">
    <property type="protein sequence ID" value="WZU68459.1"/>
    <property type="molecule type" value="Genomic_DNA"/>
</dbReference>
<dbReference type="RefSeq" id="WP_342077747.1">
    <property type="nucleotide sequence ID" value="NZ_CP151767.2"/>
</dbReference>
<protein>
    <submittedName>
        <fullName evidence="1">Uncharacterized protein</fullName>
    </submittedName>
</protein>
<dbReference type="Proteomes" id="UP001470809">
    <property type="component" value="Chromosome"/>
</dbReference>
<dbReference type="AlphaFoldDB" id="A0AAN0NM22"/>
<accession>A0AAN0NM22</accession>
<evidence type="ECO:0000313" key="1">
    <source>
        <dbReference type="EMBL" id="WZU68459.1"/>
    </source>
</evidence>
<keyword evidence="2" id="KW-1185">Reference proteome</keyword>
<name>A0AAN0NM22_9RHOB</name>
<proteinExistence type="predicted"/>
<dbReference type="KEGG" id="yrh:AABB31_06045"/>